<dbReference type="Gene3D" id="3.30.1330.20">
    <property type="entry name" value="Tubulin/FtsZ, C-terminal domain"/>
    <property type="match status" value="1"/>
</dbReference>
<dbReference type="Proteomes" id="UP000190648">
    <property type="component" value="Unassembled WGS sequence"/>
</dbReference>
<evidence type="ECO:0000256" key="11">
    <source>
        <dbReference type="ARBA" id="ARBA00049117"/>
    </source>
</evidence>
<dbReference type="GO" id="GO:0051117">
    <property type="term" value="F:ATPase binding"/>
    <property type="evidence" value="ECO:0007669"/>
    <property type="project" value="TreeGrafter"/>
</dbReference>
<dbReference type="PRINTS" id="PR01162">
    <property type="entry name" value="ALPHATUBULIN"/>
</dbReference>
<dbReference type="GO" id="GO:0016558">
    <property type="term" value="P:protein import into peroxisome matrix"/>
    <property type="evidence" value="ECO:0007669"/>
    <property type="project" value="TreeGrafter"/>
</dbReference>
<dbReference type="SUPFAM" id="SSF55307">
    <property type="entry name" value="Tubulin C-terminal domain-like"/>
    <property type="match status" value="1"/>
</dbReference>
<dbReference type="GO" id="GO:0005525">
    <property type="term" value="F:GTP binding"/>
    <property type="evidence" value="ECO:0007669"/>
    <property type="project" value="UniProtKB-KW"/>
</dbReference>
<evidence type="ECO:0000259" key="14">
    <source>
        <dbReference type="SMART" id="SM00865"/>
    </source>
</evidence>
<evidence type="ECO:0000256" key="7">
    <source>
        <dbReference type="ARBA" id="ARBA00022741"/>
    </source>
</evidence>
<dbReference type="InterPro" id="IPR023123">
    <property type="entry name" value="Tubulin_C"/>
</dbReference>
<keyword evidence="9" id="KW-0342">GTP-binding</keyword>
<sequence>MRSEPLAWPPVSATAASLLEEAADLLVLHRDFAAALEKCEAGCDSLGPGTGPESSAEVKCSLCVVGIQALAEMNRWREVLSWVLQYYHVPEHLPPKVLELCILLYSKVREPQVMLEVCSSWLRHQPNKSLPEYGALLELHLLHVLLPLGRFEGAEELVRGCDAFDSEQQLAFLGTICESRCQWTQREEMHAAVEEKQEAATETILGALSQKLLTMLTLLRRTLRSMSSHFYLLPYKKMFLATFLLYLVVVRLDPASPTSLPFIYKLVQLFRQAWAAVFSPVHRRLAWKVNWEDLLKNRLQGWVLQVCESRLLVSQRECISVHIGQAGVQIGNACWELFCLEHGIQPNGTFTDQPNNDDSFATFFRETSARKYVPRAIMVDLEQTVIDEVRTGTYRQLFHPEQLISGKEDAANNYARGHYTIGKDKIDKTLDRIRKMADACSGLQGFLIFHSFGGVPKDVNIAITAIKTNRSVQFVDWCPTGFKVGINYQPPTASPGGDLAQVQRAVCMLSNTTAIAEAWARLDHKFDQLYAKRAFVHWYVTEGMEEEEFSEAREDLSALEKDYEEVGTDSYEENDGEES</sequence>
<dbReference type="InterPro" id="IPR002452">
    <property type="entry name" value="Alpha_tubulin"/>
</dbReference>
<comment type="caution">
    <text evidence="15">The sequence shown here is derived from an EMBL/GenBank/DDBJ whole genome shotgun (WGS) entry which is preliminary data.</text>
</comment>
<organism evidence="15 16">
    <name type="scientific">Patagioenas fasciata monilis</name>
    <dbReference type="NCBI Taxonomy" id="372326"/>
    <lineage>
        <taxon>Eukaryota</taxon>
        <taxon>Metazoa</taxon>
        <taxon>Chordata</taxon>
        <taxon>Craniata</taxon>
        <taxon>Vertebrata</taxon>
        <taxon>Euteleostomi</taxon>
        <taxon>Archelosauria</taxon>
        <taxon>Archosauria</taxon>
        <taxon>Dinosauria</taxon>
        <taxon>Saurischia</taxon>
        <taxon>Theropoda</taxon>
        <taxon>Coelurosauria</taxon>
        <taxon>Aves</taxon>
        <taxon>Neognathae</taxon>
        <taxon>Neoaves</taxon>
        <taxon>Columbimorphae</taxon>
        <taxon>Columbiformes</taxon>
        <taxon>Columbidae</taxon>
        <taxon>Patagioenas</taxon>
    </lineage>
</organism>
<evidence type="ECO:0000256" key="4">
    <source>
        <dbReference type="ARBA" id="ARBA00011747"/>
    </source>
</evidence>
<comment type="cofactor">
    <cofactor evidence="1">
        <name>Mg(2+)</name>
        <dbReference type="ChEBI" id="CHEBI:18420"/>
    </cofactor>
</comment>
<dbReference type="PRINTS" id="PR01161">
    <property type="entry name" value="TUBULIN"/>
</dbReference>
<protein>
    <submittedName>
        <fullName evidence="15">Peroxisome assembly protein 26</fullName>
    </submittedName>
</protein>
<evidence type="ECO:0000259" key="13">
    <source>
        <dbReference type="SMART" id="SM00864"/>
    </source>
</evidence>
<dbReference type="Gene3D" id="3.40.50.1440">
    <property type="entry name" value="Tubulin/FtsZ, GTPase domain"/>
    <property type="match status" value="1"/>
</dbReference>
<dbReference type="GO" id="GO:0044877">
    <property type="term" value="F:protein-containing complex binding"/>
    <property type="evidence" value="ECO:0007669"/>
    <property type="project" value="InterPro"/>
</dbReference>
<accession>A0A1V4K9G4</accession>
<keyword evidence="8" id="KW-0378">Hydrolase</keyword>
<keyword evidence="10" id="KW-0206">Cytoskeleton</keyword>
<comment type="subcellular location">
    <subcellularLocation>
        <location evidence="2">Cytoplasm</location>
        <location evidence="2">Cytoskeleton</location>
    </subcellularLocation>
</comment>
<dbReference type="Pfam" id="PF07163">
    <property type="entry name" value="Pex26"/>
    <property type="match status" value="1"/>
</dbReference>
<evidence type="ECO:0000256" key="6">
    <source>
        <dbReference type="ARBA" id="ARBA00022701"/>
    </source>
</evidence>
<keyword evidence="7" id="KW-0547">Nucleotide-binding</keyword>
<name>A0A1V4K9G4_PATFA</name>
<dbReference type="InterPro" id="IPR010797">
    <property type="entry name" value="Pex26"/>
</dbReference>
<dbReference type="InterPro" id="IPR037103">
    <property type="entry name" value="Tubulin/FtsZ-like_C"/>
</dbReference>
<dbReference type="GO" id="GO:0005874">
    <property type="term" value="C:microtubule"/>
    <property type="evidence" value="ECO:0007669"/>
    <property type="project" value="UniProtKB-KW"/>
</dbReference>
<dbReference type="SUPFAM" id="SSF52490">
    <property type="entry name" value="Tubulin nucleotide-binding domain-like"/>
    <property type="match status" value="1"/>
</dbReference>
<evidence type="ECO:0000256" key="8">
    <source>
        <dbReference type="ARBA" id="ARBA00022801"/>
    </source>
</evidence>
<dbReference type="InterPro" id="IPR000217">
    <property type="entry name" value="Tubulin"/>
</dbReference>
<evidence type="ECO:0000256" key="9">
    <source>
        <dbReference type="ARBA" id="ARBA00023134"/>
    </source>
</evidence>
<evidence type="ECO:0000256" key="1">
    <source>
        <dbReference type="ARBA" id="ARBA00001946"/>
    </source>
</evidence>
<comment type="similarity">
    <text evidence="3">Belongs to the tubulin family.</text>
</comment>
<evidence type="ECO:0000313" key="15">
    <source>
        <dbReference type="EMBL" id="OPJ80547.1"/>
    </source>
</evidence>
<dbReference type="GO" id="GO:0005778">
    <property type="term" value="C:peroxisomal membrane"/>
    <property type="evidence" value="ECO:0007669"/>
    <property type="project" value="InterPro"/>
</dbReference>
<dbReference type="GO" id="GO:0005200">
    <property type="term" value="F:structural constituent of cytoskeleton"/>
    <property type="evidence" value="ECO:0007669"/>
    <property type="project" value="InterPro"/>
</dbReference>
<keyword evidence="5" id="KW-0963">Cytoplasm</keyword>
<comment type="subunit">
    <text evidence="4">Dimer of alpha and beta chains. A typical microtubule is a hollow water-filled tube with an outer diameter of 25 nm and an inner diameter of 15 nM. Alpha-beta heterodimers associate head-to-tail to form protofilaments running lengthwise along the microtubule wall with the beta-tubulin subunit facing the microtubule plus end conferring a structural polarity. Microtubules usually have 13 protofilaments but different protofilament numbers can be found in some organisms and specialized cells.</text>
</comment>
<dbReference type="Pfam" id="PF03953">
    <property type="entry name" value="Tubulin_C"/>
    <property type="match status" value="1"/>
</dbReference>
<feature type="region of interest" description="Disordered" evidence="12">
    <location>
        <begin position="550"/>
        <end position="579"/>
    </location>
</feature>
<dbReference type="Pfam" id="PF00091">
    <property type="entry name" value="Tubulin"/>
    <property type="match status" value="1"/>
</dbReference>
<keyword evidence="16" id="KW-1185">Reference proteome</keyword>
<dbReference type="EMBL" id="LSYS01004200">
    <property type="protein sequence ID" value="OPJ80547.1"/>
    <property type="molecule type" value="Genomic_DNA"/>
</dbReference>
<dbReference type="InterPro" id="IPR008280">
    <property type="entry name" value="Tub_FtsZ_C"/>
</dbReference>
<evidence type="ECO:0000256" key="12">
    <source>
        <dbReference type="SAM" id="MobiDB-lite"/>
    </source>
</evidence>
<dbReference type="InterPro" id="IPR003008">
    <property type="entry name" value="Tubulin_FtsZ_GTPase"/>
</dbReference>
<dbReference type="OrthoDB" id="5954192at2759"/>
<dbReference type="STRING" id="372326.A0A1V4K9G4"/>
<dbReference type="PANTHER" id="PTHR16262">
    <property type="entry name" value="PEROXISOME ASSEMBLY PROTEIN 26"/>
    <property type="match status" value="1"/>
</dbReference>
<evidence type="ECO:0000256" key="5">
    <source>
        <dbReference type="ARBA" id="ARBA00022490"/>
    </source>
</evidence>
<dbReference type="InterPro" id="IPR018316">
    <property type="entry name" value="Tubulin/FtsZ_2-layer-sand-dom"/>
</dbReference>
<comment type="catalytic activity">
    <reaction evidence="11">
        <text>GTP + H2O = GDP + phosphate + H(+)</text>
        <dbReference type="Rhea" id="RHEA:19669"/>
        <dbReference type="ChEBI" id="CHEBI:15377"/>
        <dbReference type="ChEBI" id="CHEBI:15378"/>
        <dbReference type="ChEBI" id="CHEBI:37565"/>
        <dbReference type="ChEBI" id="CHEBI:43474"/>
        <dbReference type="ChEBI" id="CHEBI:58189"/>
    </reaction>
    <physiologicalReaction direction="left-to-right" evidence="11">
        <dbReference type="Rhea" id="RHEA:19670"/>
    </physiologicalReaction>
</comment>
<evidence type="ECO:0000256" key="2">
    <source>
        <dbReference type="ARBA" id="ARBA00004245"/>
    </source>
</evidence>
<gene>
    <name evidence="15" type="primary">PEX26</name>
    <name evidence="15" type="ORF">AV530_010842</name>
</gene>
<reference evidence="15 16" key="1">
    <citation type="submission" date="2016-02" db="EMBL/GenBank/DDBJ databases">
        <title>Band-tailed pigeon sequencing and assembly.</title>
        <authorList>
            <person name="Soares A.E."/>
            <person name="Novak B.J."/>
            <person name="Rice E.S."/>
            <person name="O'Connell B."/>
            <person name="Chang D."/>
            <person name="Weber S."/>
            <person name="Shapiro B."/>
        </authorList>
    </citation>
    <scope>NUCLEOTIDE SEQUENCE [LARGE SCALE GENOMIC DNA]</scope>
    <source>
        <strain evidence="15">BTP2013</strain>
        <tissue evidence="15">Blood</tissue>
    </source>
</reference>
<feature type="domain" description="Tubulin/FtsZ 2-layer sandwich" evidence="14">
    <location>
        <begin position="403"/>
        <end position="524"/>
    </location>
</feature>
<feature type="compositionally biased region" description="Acidic residues" evidence="12">
    <location>
        <begin position="562"/>
        <end position="579"/>
    </location>
</feature>
<dbReference type="InterPro" id="IPR036525">
    <property type="entry name" value="Tubulin/FtsZ_GTPase_sf"/>
</dbReference>
<evidence type="ECO:0000256" key="10">
    <source>
        <dbReference type="ARBA" id="ARBA00023212"/>
    </source>
</evidence>
<dbReference type="FunFam" id="1.10.287.600:FF:000005">
    <property type="entry name" value="Tubulin alpha chain"/>
    <property type="match status" value="1"/>
</dbReference>
<dbReference type="PANTHER" id="PTHR16262:SF2">
    <property type="entry name" value="PEROXISOME ASSEMBLY PROTEIN 26"/>
    <property type="match status" value="1"/>
</dbReference>
<evidence type="ECO:0000256" key="3">
    <source>
        <dbReference type="ARBA" id="ARBA00009636"/>
    </source>
</evidence>
<dbReference type="GO" id="GO:0007017">
    <property type="term" value="P:microtubule-based process"/>
    <property type="evidence" value="ECO:0007669"/>
    <property type="project" value="InterPro"/>
</dbReference>
<dbReference type="AlphaFoldDB" id="A0A1V4K9G4"/>
<feature type="domain" description="Tubulin/FtsZ GTPase" evidence="13">
    <location>
        <begin position="360"/>
        <end position="519"/>
    </location>
</feature>
<dbReference type="GO" id="GO:0045046">
    <property type="term" value="P:protein import into peroxisome membrane"/>
    <property type="evidence" value="ECO:0007669"/>
    <property type="project" value="InterPro"/>
</dbReference>
<dbReference type="GO" id="GO:0016787">
    <property type="term" value="F:hydrolase activity"/>
    <property type="evidence" value="ECO:0007669"/>
    <property type="project" value="UniProtKB-KW"/>
</dbReference>
<dbReference type="Gene3D" id="1.10.287.600">
    <property type="entry name" value="Helix hairpin bin"/>
    <property type="match status" value="1"/>
</dbReference>
<keyword evidence="6" id="KW-0493">Microtubule</keyword>
<evidence type="ECO:0000313" key="16">
    <source>
        <dbReference type="Proteomes" id="UP000190648"/>
    </source>
</evidence>
<feature type="compositionally biased region" description="Basic and acidic residues" evidence="12">
    <location>
        <begin position="550"/>
        <end position="561"/>
    </location>
</feature>
<proteinExistence type="inferred from homology"/>
<dbReference type="SMART" id="SM00865">
    <property type="entry name" value="Tubulin_C"/>
    <property type="match status" value="1"/>
</dbReference>
<dbReference type="SMART" id="SM00864">
    <property type="entry name" value="Tubulin"/>
    <property type="match status" value="1"/>
</dbReference>